<sequence>MFRQSVMWVLGKLRENMESIPLELNRYIGKNNENAFFSTKASLSQKIHTNIITPDNIPEFCLPPRLFKRQPMLETEMPQLQQDSHQQTQKSRPSFQAKMKDMKEKSEDPLVPQKAPRKPLPFSAECYGLAGIYESPNTRRKESLFHSKRPVYVFERRISATKPSQVKETAPLKKTFSGFFPLFVSKSFSEAASVEAETPSSAKSLRSVPSRSRCLKETVSCPSLIDSMEKSKKPKKLGLSLPTSSCRQLTSAKNPPTLSPPVLHQVDLLHCQERLQHEHILPLQGHGRVRLSTEHSTFSNGASSIFFTVRVCVVSVEGLLDGSERQTLNCAVSLCLMPGKLQRQESATIRNCRRPVFNEDFYFTELSHKDLMELQLQVKVVDKTAAGALRRGTVIGMICKPLSKLAKPFLFM</sequence>
<name>M4B0X8_XIPMA</name>
<dbReference type="Gene3D" id="2.60.40.150">
    <property type="entry name" value="C2 domain"/>
    <property type="match status" value="1"/>
</dbReference>
<dbReference type="PANTHER" id="PTHR46291:SF9">
    <property type="entry name" value="C2 CALCIUM-DEPENDENT DOMAIN-CONTAINING PROTEIN 4C-LIKE"/>
    <property type="match status" value="1"/>
</dbReference>
<feature type="compositionally biased region" description="Basic and acidic residues" evidence="1">
    <location>
        <begin position="98"/>
        <end position="108"/>
    </location>
</feature>
<feature type="compositionally biased region" description="Polar residues" evidence="1">
    <location>
        <begin position="78"/>
        <end position="94"/>
    </location>
</feature>
<feature type="domain" description="C2" evidence="2">
    <location>
        <begin position="290"/>
        <end position="412"/>
    </location>
</feature>
<reference evidence="3" key="4">
    <citation type="submission" date="2025-09" db="UniProtKB">
        <authorList>
            <consortium name="Ensembl"/>
        </authorList>
    </citation>
    <scope>IDENTIFICATION</scope>
    <source>
        <strain evidence="3">JP 163 A</strain>
    </source>
</reference>
<dbReference type="InterPro" id="IPR000008">
    <property type="entry name" value="C2_dom"/>
</dbReference>
<dbReference type="GeneTree" id="ENSGT00940000162206"/>
<dbReference type="InterPro" id="IPR035892">
    <property type="entry name" value="C2_domain_sf"/>
</dbReference>
<dbReference type="PROSITE" id="PS50004">
    <property type="entry name" value="C2"/>
    <property type="match status" value="1"/>
</dbReference>
<dbReference type="PANTHER" id="PTHR46291">
    <property type="entry name" value="C2 DOMAIN-CONTAINING PROTEIN"/>
    <property type="match status" value="1"/>
</dbReference>
<accession>M4B0X8</accession>
<dbReference type="eggNOG" id="ENOG502R4SQ">
    <property type="taxonomic scope" value="Eukaryota"/>
</dbReference>
<dbReference type="Proteomes" id="UP000002852">
    <property type="component" value="Unassembled WGS sequence"/>
</dbReference>
<reference evidence="4" key="1">
    <citation type="submission" date="2012-01" db="EMBL/GenBank/DDBJ databases">
        <authorList>
            <person name="Walter R."/>
            <person name="Schartl M."/>
            <person name="Warren W."/>
        </authorList>
    </citation>
    <scope>NUCLEOTIDE SEQUENCE [LARGE SCALE GENOMIC DNA]</scope>
    <source>
        <strain evidence="4">JP 163 A</strain>
    </source>
</reference>
<evidence type="ECO:0000256" key="1">
    <source>
        <dbReference type="SAM" id="MobiDB-lite"/>
    </source>
</evidence>
<dbReference type="Ensembl" id="ENSXMAT00000020402.2">
    <property type="protein sequence ID" value="ENSXMAP00000020374.2"/>
    <property type="gene ID" value="ENSXMAG00000020328.2"/>
</dbReference>
<feature type="region of interest" description="Disordered" evidence="1">
    <location>
        <begin position="77"/>
        <end position="117"/>
    </location>
</feature>
<reference evidence="3" key="3">
    <citation type="submission" date="2025-08" db="UniProtKB">
        <authorList>
            <consortium name="Ensembl"/>
        </authorList>
    </citation>
    <scope>IDENTIFICATION</scope>
    <source>
        <strain evidence="3">JP 163 A</strain>
    </source>
</reference>
<evidence type="ECO:0000259" key="2">
    <source>
        <dbReference type="PROSITE" id="PS50004"/>
    </source>
</evidence>
<dbReference type="AlphaFoldDB" id="M4B0X8"/>
<dbReference type="STRING" id="8083.ENSXMAP00000020374"/>
<dbReference type="SUPFAM" id="SSF49562">
    <property type="entry name" value="C2 domain (Calcium/lipid-binding domain, CaLB)"/>
    <property type="match status" value="1"/>
</dbReference>
<dbReference type="SMART" id="SM00239">
    <property type="entry name" value="C2"/>
    <property type="match status" value="1"/>
</dbReference>
<reference evidence="4" key="2">
    <citation type="journal article" date="2013" name="Nat. Genet.">
        <title>The genome of the platyfish, Xiphophorus maculatus, provides insights into evolutionary adaptation and several complex traits.</title>
        <authorList>
            <person name="Schartl M."/>
            <person name="Walter R.B."/>
            <person name="Shen Y."/>
            <person name="Garcia T."/>
            <person name="Catchen J."/>
            <person name="Amores A."/>
            <person name="Braasch I."/>
            <person name="Chalopin D."/>
            <person name="Volff J.N."/>
            <person name="Lesch K.P."/>
            <person name="Bisazza A."/>
            <person name="Minx P."/>
            <person name="Hillier L."/>
            <person name="Wilson R.K."/>
            <person name="Fuerstenberg S."/>
            <person name="Boore J."/>
            <person name="Searle S."/>
            <person name="Postlethwait J.H."/>
            <person name="Warren W.C."/>
        </authorList>
    </citation>
    <scope>NUCLEOTIDE SEQUENCE [LARGE SCALE GENOMIC DNA]</scope>
    <source>
        <strain evidence="4">JP 163 A</strain>
    </source>
</reference>
<dbReference type="HOGENOM" id="CLU_051964_0_0_1"/>
<organism evidence="3 4">
    <name type="scientific">Xiphophorus maculatus</name>
    <name type="common">Southern platyfish</name>
    <name type="synonym">Platypoecilus maculatus</name>
    <dbReference type="NCBI Taxonomy" id="8083"/>
    <lineage>
        <taxon>Eukaryota</taxon>
        <taxon>Metazoa</taxon>
        <taxon>Chordata</taxon>
        <taxon>Craniata</taxon>
        <taxon>Vertebrata</taxon>
        <taxon>Euteleostomi</taxon>
        <taxon>Actinopterygii</taxon>
        <taxon>Neopterygii</taxon>
        <taxon>Teleostei</taxon>
        <taxon>Neoteleostei</taxon>
        <taxon>Acanthomorphata</taxon>
        <taxon>Ovalentaria</taxon>
        <taxon>Atherinomorphae</taxon>
        <taxon>Cyprinodontiformes</taxon>
        <taxon>Poeciliidae</taxon>
        <taxon>Poeciliinae</taxon>
        <taxon>Xiphophorus</taxon>
    </lineage>
</organism>
<dbReference type="Pfam" id="PF00168">
    <property type="entry name" value="C2"/>
    <property type="match status" value="1"/>
</dbReference>
<proteinExistence type="predicted"/>
<keyword evidence="4" id="KW-1185">Reference proteome</keyword>
<dbReference type="InterPro" id="IPR043549">
    <property type="entry name" value="C2C4C/C2C4D"/>
</dbReference>
<dbReference type="InParanoid" id="M4B0X8"/>
<evidence type="ECO:0000313" key="4">
    <source>
        <dbReference type="Proteomes" id="UP000002852"/>
    </source>
</evidence>
<evidence type="ECO:0000313" key="3">
    <source>
        <dbReference type="Ensembl" id="ENSXMAP00000020374.2"/>
    </source>
</evidence>
<dbReference type="OMA" id="RQTLNCA"/>
<protein>
    <recommendedName>
        <fullName evidence="2">C2 domain-containing protein</fullName>
    </recommendedName>
</protein>